<dbReference type="CDD" id="cd02440">
    <property type="entry name" value="AdoMet_MTases"/>
    <property type="match status" value="1"/>
</dbReference>
<keyword evidence="5" id="KW-0808">Transferase</keyword>
<dbReference type="InterPro" id="IPR002942">
    <property type="entry name" value="S4_RNA-bd"/>
</dbReference>
<dbReference type="InterPro" id="IPR029063">
    <property type="entry name" value="SAM-dependent_MTases_sf"/>
</dbReference>
<keyword evidence="5" id="KW-0489">Methyltransferase</keyword>
<keyword evidence="6" id="KW-1185">Reference proteome</keyword>
<dbReference type="Pfam" id="PF01728">
    <property type="entry name" value="FtsJ"/>
    <property type="match status" value="1"/>
</dbReference>
<dbReference type="Proteomes" id="UP000294547">
    <property type="component" value="Unassembled WGS sequence"/>
</dbReference>
<evidence type="ECO:0000256" key="3">
    <source>
        <dbReference type="PROSITE-ProRule" id="PRU00182"/>
    </source>
</evidence>
<dbReference type="InterPro" id="IPR004538">
    <property type="entry name" value="Hemolysin_A/TlyA"/>
</dbReference>
<dbReference type="InterPro" id="IPR047048">
    <property type="entry name" value="TlyA"/>
</dbReference>
<evidence type="ECO:0000259" key="4">
    <source>
        <dbReference type="SMART" id="SM00363"/>
    </source>
</evidence>
<organism evidence="5 6">
    <name type="scientific">Oharaeibacter diazotrophicus</name>
    <dbReference type="NCBI Taxonomy" id="1920512"/>
    <lineage>
        <taxon>Bacteria</taxon>
        <taxon>Pseudomonadati</taxon>
        <taxon>Pseudomonadota</taxon>
        <taxon>Alphaproteobacteria</taxon>
        <taxon>Hyphomicrobiales</taxon>
        <taxon>Pleomorphomonadaceae</taxon>
        <taxon>Oharaeibacter</taxon>
    </lineage>
</organism>
<keyword evidence="1 3" id="KW-0694">RNA-binding</keyword>
<reference evidence="5 6" key="1">
    <citation type="submission" date="2019-03" db="EMBL/GenBank/DDBJ databases">
        <title>Genomic Encyclopedia of Type Strains, Phase IV (KMG-IV): sequencing the most valuable type-strain genomes for metagenomic binning, comparative biology and taxonomic classification.</title>
        <authorList>
            <person name="Goeker M."/>
        </authorList>
    </citation>
    <scope>NUCLEOTIDE SEQUENCE [LARGE SCALE GENOMIC DNA]</scope>
    <source>
        <strain evidence="5 6">DSM 102969</strain>
    </source>
</reference>
<gene>
    <name evidence="5" type="ORF">EDD54_3315</name>
</gene>
<dbReference type="GO" id="GO:0032259">
    <property type="term" value="P:methylation"/>
    <property type="evidence" value="ECO:0007669"/>
    <property type="project" value="UniProtKB-KW"/>
</dbReference>
<dbReference type="GO" id="GO:0008168">
    <property type="term" value="F:methyltransferase activity"/>
    <property type="evidence" value="ECO:0007669"/>
    <property type="project" value="UniProtKB-KW"/>
</dbReference>
<evidence type="ECO:0000256" key="1">
    <source>
        <dbReference type="ARBA" id="ARBA00022884"/>
    </source>
</evidence>
<dbReference type="PANTHER" id="PTHR32319:SF0">
    <property type="entry name" value="BACTERIAL HEMOLYSIN-LIKE PROTEIN"/>
    <property type="match status" value="1"/>
</dbReference>
<dbReference type="InterPro" id="IPR036986">
    <property type="entry name" value="S4_RNA-bd_sf"/>
</dbReference>
<dbReference type="PROSITE" id="PS50889">
    <property type="entry name" value="S4"/>
    <property type="match status" value="1"/>
</dbReference>
<dbReference type="Gene3D" id="3.40.50.150">
    <property type="entry name" value="Vaccinia Virus protein VP39"/>
    <property type="match status" value="1"/>
</dbReference>
<name>A0A4R6RB43_9HYPH</name>
<dbReference type="SUPFAM" id="SSF53335">
    <property type="entry name" value="S-adenosyl-L-methionine-dependent methyltransferases"/>
    <property type="match status" value="1"/>
</dbReference>
<feature type="domain" description="RNA-binding S4" evidence="4">
    <location>
        <begin position="16"/>
        <end position="81"/>
    </location>
</feature>
<dbReference type="AlphaFoldDB" id="A0A4R6RB43"/>
<dbReference type="EMBL" id="SNXY01000009">
    <property type="protein sequence ID" value="TDP83353.1"/>
    <property type="molecule type" value="Genomic_DNA"/>
</dbReference>
<comment type="caution">
    <text evidence="5">The sequence shown here is derived from an EMBL/GenBank/DDBJ whole genome shotgun (WGS) entry which is preliminary data.</text>
</comment>
<dbReference type="PANTHER" id="PTHR32319">
    <property type="entry name" value="BACTERIAL HEMOLYSIN-LIKE PROTEIN"/>
    <property type="match status" value="1"/>
</dbReference>
<proteinExistence type="inferred from homology"/>
<protein>
    <submittedName>
        <fullName evidence="5">23S rRNA (Cytidine1920-2'-O)/16S rRNA (Cytidine1409-2'-O)-methyltransferase</fullName>
    </submittedName>
</protein>
<dbReference type="SMART" id="SM00363">
    <property type="entry name" value="S4"/>
    <property type="match status" value="1"/>
</dbReference>
<comment type="similarity">
    <text evidence="2">Belongs to the TlyA family.</text>
</comment>
<dbReference type="PIRSF" id="PIRSF005578">
    <property type="entry name" value="TlyA"/>
    <property type="match status" value="1"/>
</dbReference>
<evidence type="ECO:0000256" key="2">
    <source>
        <dbReference type="ARBA" id="ARBA00029460"/>
    </source>
</evidence>
<dbReference type="Gene3D" id="3.10.290.10">
    <property type="entry name" value="RNA-binding S4 domain"/>
    <property type="match status" value="1"/>
</dbReference>
<dbReference type="InterPro" id="IPR002877">
    <property type="entry name" value="RNA_MeTrfase_FtsJ_dom"/>
</dbReference>
<dbReference type="Pfam" id="PF01479">
    <property type="entry name" value="S4"/>
    <property type="match status" value="1"/>
</dbReference>
<dbReference type="GO" id="GO:0003723">
    <property type="term" value="F:RNA binding"/>
    <property type="evidence" value="ECO:0007669"/>
    <property type="project" value="UniProtKB-KW"/>
</dbReference>
<evidence type="ECO:0000313" key="6">
    <source>
        <dbReference type="Proteomes" id="UP000294547"/>
    </source>
</evidence>
<sequence>MQIRPASRTPTAMSRIRLDQFVVARGLAETRARARDAILRGAVTVDGRVATKAGEPVDEGADVRLDDPAARWVSRAALKLVGGLDAFGFDVAGRRALDVGASTGGFTEVLLDRGAAHVTAIDVGHGQLHPRVAADPRVTAIEGLNARELSATHLAGAPEAVVCDVSFISLTLALPPALALAAPGAVGVFLAKPQFEVGRERIGKGGLVDPAEGEAAARRLAAWVDGRDGWRTLGLVPSPIAGGDGNHEHLIGAVRDRT</sequence>
<accession>A0A4R6RB43</accession>
<dbReference type="CDD" id="cd00165">
    <property type="entry name" value="S4"/>
    <property type="match status" value="1"/>
</dbReference>
<dbReference type="SUPFAM" id="SSF55174">
    <property type="entry name" value="Alpha-L RNA-binding motif"/>
    <property type="match status" value="1"/>
</dbReference>
<evidence type="ECO:0000313" key="5">
    <source>
        <dbReference type="EMBL" id="TDP83353.1"/>
    </source>
</evidence>